<dbReference type="GO" id="GO:0004386">
    <property type="term" value="F:helicase activity"/>
    <property type="evidence" value="ECO:0007669"/>
    <property type="project" value="UniProtKB-KW"/>
</dbReference>
<evidence type="ECO:0000256" key="10">
    <source>
        <dbReference type="ARBA" id="ARBA00044969"/>
    </source>
</evidence>
<evidence type="ECO:0000256" key="2">
    <source>
        <dbReference type="ARBA" id="ARBA00022515"/>
    </source>
</evidence>
<keyword evidence="4" id="KW-0547">Nucleotide-binding</keyword>
<dbReference type="Gene3D" id="1.10.860.10">
    <property type="entry name" value="DNAb Helicase, Chain A"/>
    <property type="match status" value="1"/>
</dbReference>
<dbReference type="PANTHER" id="PTHR30153:SF2">
    <property type="entry name" value="REPLICATIVE DNA HELICASE"/>
    <property type="match status" value="1"/>
</dbReference>
<dbReference type="PROSITE" id="PS51199">
    <property type="entry name" value="SF4_HELICASE"/>
    <property type="match status" value="1"/>
</dbReference>
<dbReference type="RefSeq" id="WP_307505641.1">
    <property type="nucleotide sequence ID" value="NZ_BAAACE010000021.1"/>
</dbReference>
<keyword evidence="6 13" id="KW-0347">Helicase</keyword>
<dbReference type="SUPFAM" id="SSF52540">
    <property type="entry name" value="P-loop containing nucleoside triphosphate hydrolases"/>
    <property type="match status" value="1"/>
</dbReference>
<keyword evidence="7" id="KW-0067">ATP-binding</keyword>
<dbReference type="Proteomes" id="UP001232584">
    <property type="component" value="Unassembled WGS sequence"/>
</dbReference>
<keyword evidence="14" id="KW-1185">Reference proteome</keyword>
<evidence type="ECO:0000256" key="11">
    <source>
        <dbReference type="ARBA" id="ARBA00048954"/>
    </source>
</evidence>
<dbReference type="Pfam" id="PF00772">
    <property type="entry name" value="DnaB"/>
    <property type="match status" value="1"/>
</dbReference>
<evidence type="ECO:0000256" key="6">
    <source>
        <dbReference type="ARBA" id="ARBA00022806"/>
    </source>
</evidence>
<keyword evidence="5" id="KW-0378">Hydrolase</keyword>
<keyword evidence="8" id="KW-0238">DNA-binding</keyword>
<protein>
    <recommendedName>
        <fullName evidence="10">DNA 5'-3' helicase</fullName>
        <ecNumber evidence="10">5.6.2.3</ecNumber>
    </recommendedName>
</protein>
<comment type="catalytic activity">
    <reaction evidence="11">
        <text>ATP + H2O = ADP + phosphate + H(+)</text>
        <dbReference type="Rhea" id="RHEA:13065"/>
        <dbReference type="ChEBI" id="CHEBI:15377"/>
        <dbReference type="ChEBI" id="CHEBI:15378"/>
        <dbReference type="ChEBI" id="CHEBI:30616"/>
        <dbReference type="ChEBI" id="CHEBI:43474"/>
        <dbReference type="ChEBI" id="CHEBI:456216"/>
        <dbReference type="EC" id="5.6.2.3"/>
    </reaction>
</comment>
<organism evidence="13 14">
    <name type="scientific">Paraclostridium ghonii</name>
    <dbReference type="NCBI Taxonomy" id="29358"/>
    <lineage>
        <taxon>Bacteria</taxon>
        <taxon>Bacillati</taxon>
        <taxon>Bacillota</taxon>
        <taxon>Clostridia</taxon>
        <taxon>Peptostreptococcales</taxon>
        <taxon>Peptostreptococcaceae</taxon>
        <taxon>Paraclostridium</taxon>
    </lineage>
</organism>
<keyword evidence="2" id="KW-0639">Primosome</keyword>
<name>A0ABU0MZW6_9FIRM</name>
<dbReference type="PANTHER" id="PTHR30153">
    <property type="entry name" value="REPLICATIVE DNA HELICASE DNAB"/>
    <property type="match status" value="1"/>
</dbReference>
<dbReference type="InterPro" id="IPR007694">
    <property type="entry name" value="DNA_helicase_DnaB-like_C"/>
</dbReference>
<evidence type="ECO:0000256" key="9">
    <source>
        <dbReference type="ARBA" id="ARBA00023235"/>
    </source>
</evidence>
<evidence type="ECO:0000313" key="14">
    <source>
        <dbReference type="Proteomes" id="UP001232584"/>
    </source>
</evidence>
<keyword evidence="9" id="KW-0413">Isomerase</keyword>
<dbReference type="InterPro" id="IPR007693">
    <property type="entry name" value="DNA_helicase_DnaB-like_N"/>
</dbReference>
<dbReference type="InterPro" id="IPR016136">
    <property type="entry name" value="DNA_helicase_N/primase_C"/>
</dbReference>
<evidence type="ECO:0000256" key="4">
    <source>
        <dbReference type="ARBA" id="ARBA00022741"/>
    </source>
</evidence>
<evidence type="ECO:0000256" key="3">
    <source>
        <dbReference type="ARBA" id="ARBA00022705"/>
    </source>
</evidence>
<dbReference type="Gene3D" id="3.40.50.300">
    <property type="entry name" value="P-loop containing nucleotide triphosphate hydrolases"/>
    <property type="match status" value="1"/>
</dbReference>
<evidence type="ECO:0000256" key="5">
    <source>
        <dbReference type="ARBA" id="ARBA00022801"/>
    </source>
</evidence>
<comment type="caution">
    <text evidence="13">The sequence shown here is derived from an EMBL/GenBank/DDBJ whole genome shotgun (WGS) entry which is preliminary data.</text>
</comment>
<keyword evidence="3" id="KW-0235">DNA replication</keyword>
<dbReference type="EC" id="5.6.2.3" evidence="10"/>
<reference evidence="13 14" key="1">
    <citation type="submission" date="2023-07" db="EMBL/GenBank/DDBJ databases">
        <title>Genomic Encyclopedia of Type Strains, Phase IV (KMG-IV): sequencing the most valuable type-strain genomes for metagenomic binning, comparative biology and taxonomic classification.</title>
        <authorList>
            <person name="Goeker M."/>
        </authorList>
    </citation>
    <scope>NUCLEOTIDE SEQUENCE [LARGE SCALE GENOMIC DNA]</scope>
    <source>
        <strain evidence="13 14">DSM 15049</strain>
    </source>
</reference>
<dbReference type="Pfam" id="PF03796">
    <property type="entry name" value="DnaB_C"/>
    <property type="match status" value="1"/>
</dbReference>
<gene>
    <name evidence="13" type="ORF">QOZ92_001564</name>
</gene>
<comment type="similarity">
    <text evidence="1">Belongs to the helicase family. DnaB subfamily.</text>
</comment>
<dbReference type="InterPro" id="IPR027417">
    <property type="entry name" value="P-loop_NTPase"/>
</dbReference>
<evidence type="ECO:0000256" key="8">
    <source>
        <dbReference type="ARBA" id="ARBA00023125"/>
    </source>
</evidence>
<sequence>MEDSRLDSLVNLEAERIVIGTLMTELSTHNKIENIKPNMFSERISKSIFKAIEYLFNNNKPIDIPNIDSILKSKGINISVSSLTNLAMYGNLYSFSGSIDIIKELHLKRYIFEKANRLANGVLEGNNIDKLMYEFEEDTKVMSSNDNYDDSIQAITERLFDRLNSTKVEGIKFNIPVLDRIIGGLYPTELTTIGAKSGVGKTAMALYIANNVIRQNKKVLIITREMTDEHILQRFITQRTAISSKVMKNKDLSEVEWKNIVGILSEFNNYNLHINDKISRPAEIRRRIKELKPDLVIIDYLQLLTSEENTNNREREVASLSRAIKDMAQWFKIPIIQLTQLNDSFTGRPFGESPVRESKAVYQDSNNVIYIHKPITKKDMEEFTEEENLVKTLLELNIGDGATKAIEVIISKCRDGGTAIEKMWYEGTTLSYKNWNM</sequence>
<proteinExistence type="inferred from homology"/>
<evidence type="ECO:0000313" key="13">
    <source>
        <dbReference type="EMBL" id="MDQ0556450.1"/>
    </source>
</evidence>
<evidence type="ECO:0000256" key="1">
    <source>
        <dbReference type="ARBA" id="ARBA00008428"/>
    </source>
</evidence>
<accession>A0ABU0MZW6</accession>
<dbReference type="InterPro" id="IPR036185">
    <property type="entry name" value="DNA_heli_DnaB-like_N_sf"/>
</dbReference>
<dbReference type="EMBL" id="JAUSWG010000005">
    <property type="protein sequence ID" value="MDQ0556450.1"/>
    <property type="molecule type" value="Genomic_DNA"/>
</dbReference>
<evidence type="ECO:0000259" key="12">
    <source>
        <dbReference type="PROSITE" id="PS51199"/>
    </source>
</evidence>
<dbReference type="InterPro" id="IPR003593">
    <property type="entry name" value="AAA+_ATPase"/>
</dbReference>
<dbReference type="SUPFAM" id="SSF48024">
    <property type="entry name" value="N-terminal domain of DnaB helicase"/>
    <property type="match status" value="1"/>
</dbReference>
<evidence type="ECO:0000256" key="7">
    <source>
        <dbReference type="ARBA" id="ARBA00022840"/>
    </source>
</evidence>
<feature type="domain" description="SF4 helicase" evidence="12">
    <location>
        <begin position="164"/>
        <end position="437"/>
    </location>
</feature>
<dbReference type="SMART" id="SM00382">
    <property type="entry name" value="AAA"/>
    <property type="match status" value="1"/>
</dbReference>